<dbReference type="Gene3D" id="3.30.160.270">
    <property type="match status" value="1"/>
</dbReference>
<feature type="domain" description="Pyruvate carboxyltransferase" evidence="10">
    <location>
        <begin position="6"/>
        <end position="272"/>
    </location>
</feature>
<dbReference type="Gene3D" id="3.20.20.70">
    <property type="entry name" value="Aldolase class I"/>
    <property type="match status" value="1"/>
</dbReference>
<evidence type="ECO:0000313" key="12">
    <source>
        <dbReference type="Proteomes" id="UP000184749"/>
    </source>
</evidence>
<keyword evidence="6" id="KW-0100">Branched-chain amino acid biosynthesis</keyword>
<dbReference type="EMBL" id="CP017101">
    <property type="protein sequence ID" value="APO67018.1"/>
    <property type="molecule type" value="Genomic_DNA"/>
</dbReference>
<evidence type="ECO:0000259" key="10">
    <source>
        <dbReference type="PROSITE" id="PS50991"/>
    </source>
</evidence>
<dbReference type="Pfam" id="PF00682">
    <property type="entry name" value="HMGL-like"/>
    <property type="match status" value="1"/>
</dbReference>
<accession>A0A1L5NGL5</accession>
<organism evidence="11 12">
    <name type="scientific">Rhizobium gallicum</name>
    <dbReference type="NCBI Taxonomy" id="56730"/>
    <lineage>
        <taxon>Bacteria</taxon>
        <taxon>Pseudomonadati</taxon>
        <taxon>Pseudomonadota</taxon>
        <taxon>Alphaproteobacteria</taxon>
        <taxon>Hyphomicrobiales</taxon>
        <taxon>Rhizobiaceae</taxon>
        <taxon>Rhizobium/Agrobacterium group</taxon>
        <taxon>Rhizobium</taxon>
    </lineage>
</organism>
<dbReference type="GO" id="GO:0043714">
    <property type="term" value="F:(R)-citramalate synthase activity"/>
    <property type="evidence" value="ECO:0007669"/>
    <property type="project" value="UniProtKB-UniRule"/>
</dbReference>
<comment type="catalytic activity">
    <reaction evidence="7">
        <text>pyruvate + acetyl-CoA + H2O = (3R)-citramalate + CoA + H(+)</text>
        <dbReference type="Rhea" id="RHEA:19045"/>
        <dbReference type="ChEBI" id="CHEBI:15361"/>
        <dbReference type="ChEBI" id="CHEBI:15377"/>
        <dbReference type="ChEBI" id="CHEBI:15378"/>
        <dbReference type="ChEBI" id="CHEBI:30934"/>
        <dbReference type="ChEBI" id="CHEBI:57287"/>
        <dbReference type="ChEBI" id="CHEBI:57288"/>
        <dbReference type="EC" id="2.3.3.21"/>
    </reaction>
</comment>
<dbReference type="PROSITE" id="PS00816">
    <property type="entry name" value="AIPM_HOMOCIT_SYNTH_2"/>
    <property type="match status" value="1"/>
</dbReference>
<dbReference type="GO" id="GO:0009098">
    <property type="term" value="P:L-leucine biosynthetic process"/>
    <property type="evidence" value="ECO:0007669"/>
    <property type="project" value="InterPro"/>
</dbReference>
<evidence type="ECO:0000256" key="2">
    <source>
        <dbReference type="ARBA" id="ARBA00006154"/>
    </source>
</evidence>
<evidence type="ECO:0000256" key="5">
    <source>
        <dbReference type="ARBA" id="ARBA00022679"/>
    </source>
</evidence>
<evidence type="ECO:0000256" key="8">
    <source>
        <dbReference type="NCBIfam" id="TIGR00977"/>
    </source>
</evidence>
<dbReference type="Pfam" id="PF22617">
    <property type="entry name" value="HCS_D2"/>
    <property type="match status" value="1"/>
</dbReference>
<comment type="pathway">
    <text evidence="1">Amino-acid biosynthesis; L-isoleucine biosynthesis; 2-oxobutanoate from pyruvate: step 1/3.</text>
</comment>
<dbReference type="InterPro" id="IPR013709">
    <property type="entry name" value="2-isopropylmalate_synth_dimer"/>
</dbReference>
<evidence type="ECO:0000313" key="11">
    <source>
        <dbReference type="EMBL" id="APO67018.1"/>
    </source>
</evidence>
<evidence type="ECO:0000256" key="7">
    <source>
        <dbReference type="ARBA" id="ARBA00048263"/>
    </source>
</evidence>
<evidence type="ECO:0000256" key="6">
    <source>
        <dbReference type="ARBA" id="ARBA00023304"/>
    </source>
</evidence>
<dbReference type="PROSITE" id="PS00815">
    <property type="entry name" value="AIPM_HOMOCIT_SYNTH_1"/>
    <property type="match status" value="1"/>
</dbReference>
<dbReference type="InterPro" id="IPR013785">
    <property type="entry name" value="Aldolase_TIM"/>
</dbReference>
<dbReference type="SMART" id="SM00917">
    <property type="entry name" value="LeuA_dimer"/>
    <property type="match status" value="1"/>
</dbReference>
<dbReference type="STRING" id="56730.IE4872_CH01370"/>
<dbReference type="eggNOG" id="COG0119">
    <property type="taxonomic scope" value="Bacteria"/>
</dbReference>
<protein>
    <recommendedName>
        <fullName evidence="8">Citramalate synthase</fullName>
        <ecNumber evidence="8">2.3.3.21</ecNumber>
    </recommendedName>
</protein>
<dbReference type="Gene3D" id="1.10.238.260">
    <property type="match status" value="1"/>
</dbReference>
<reference evidence="11 12" key="1">
    <citation type="submission" date="2016-09" db="EMBL/GenBank/DDBJ databases">
        <title>The complete genome sequences of Rhizobium gallicum, symbiovars gallicum and phaseoli, symbionts associated to common bean (Phaseolus vulgaris).</title>
        <authorList>
            <person name="Bustos P."/>
            <person name="Santamaria R.I."/>
            <person name="Perez-Carrascal O.M."/>
            <person name="Juarez S."/>
            <person name="Lozano L."/>
            <person name="Martinez-Flores I."/>
            <person name="Martinez-Romero E."/>
            <person name="Cevallos M."/>
            <person name="Romero D."/>
            <person name="Davila G."/>
            <person name="Gonzalez V."/>
        </authorList>
    </citation>
    <scope>NUCLEOTIDE SEQUENCE [LARGE SCALE GENOMIC DNA]</scope>
    <source>
        <strain evidence="11 12">IE4872</strain>
    </source>
</reference>
<dbReference type="AlphaFoldDB" id="A0A1L5NGL5"/>
<dbReference type="PANTHER" id="PTHR43538">
    <property type="entry name" value="ALPHA-IPM SYNTHASE/HOMOCITRATE SYNTHASE"/>
    <property type="match status" value="1"/>
</dbReference>
<gene>
    <name evidence="11" type="ORF">IE4872_CH01370</name>
</gene>
<dbReference type="Pfam" id="PF08502">
    <property type="entry name" value="LeuA_dimer"/>
    <property type="match status" value="1"/>
</dbReference>
<dbReference type="RefSeq" id="WP_074067195.1">
    <property type="nucleotide sequence ID" value="NZ_CP017101.1"/>
</dbReference>
<dbReference type="InterPro" id="IPR002034">
    <property type="entry name" value="AIPM/Hcit_synth_CS"/>
</dbReference>
<evidence type="ECO:0000256" key="4">
    <source>
        <dbReference type="ARBA" id="ARBA00022624"/>
    </source>
</evidence>
<dbReference type="PANTHER" id="PTHR43538:SF1">
    <property type="entry name" value="(R)-CITRAMALATE SYNTHASE"/>
    <property type="match status" value="1"/>
</dbReference>
<dbReference type="UniPathway" id="UPA00047">
    <property type="reaction ID" value="UER00066"/>
</dbReference>
<dbReference type="GO" id="GO:0003852">
    <property type="term" value="F:2-isopropylmalate synthase activity"/>
    <property type="evidence" value="ECO:0007669"/>
    <property type="project" value="InterPro"/>
</dbReference>
<dbReference type="NCBIfam" id="TIGR00977">
    <property type="entry name" value="citramal_synth"/>
    <property type="match status" value="1"/>
</dbReference>
<keyword evidence="5 9" id="KW-0808">Transferase</keyword>
<dbReference type="Proteomes" id="UP000184749">
    <property type="component" value="Chromosome"/>
</dbReference>
<dbReference type="InterPro" id="IPR000891">
    <property type="entry name" value="PYR_CT"/>
</dbReference>
<dbReference type="CDD" id="cd07941">
    <property type="entry name" value="DRE_TIM_LeuA3"/>
    <property type="match status" value="1"/>
</dbReference>
<name>A0A1L5NGL5_9HYPH</name>
<evidence type="ECO:0000256" key="9">
    <source>
        <dbReference type="RuleBase" id="RU003523"/>
    </source>
</evidence>
<comment type="similarity">
    <text evidence="2 9">Belongs to the alpha-IPM synthase/homocitrate synthase family.</text>
</comment>
<dbReference type="PROSITE" id="PS50991">
    <property type="entry name" value="PYR_CT"/>
    <property type="match status" value="1"/>
</dbReference>
<dbReference type="SUPFAM" id="SSF110921">
    <property type="entry name" value="2-isopropylmalate synthase LeuA, allosteric (dimerisation) domain"/>
    <property type="match status" value="1"/>
</dbReference>
<sequence length="538" mass="58164">MTREKIYLFDTTLRDGQQTPGIDFSVEDKIAIATMLDEFGLDYIEGGYPGANPTDSAFFAERRTSQAAFVAFGMTKRPGVSASNDPGLAALLQAKSDAICFVAKSWDYHVKVALGCTNEENLACIAESVKAAVAAGKEAIVDCEHFFDGYKANPAYALACAKIAYEAGARWVVLCDTNGGAQPPEIHAIVEAVIAAGVPGHCLGIHAHNDTGQAVANSLAAVEAGVCQIQGTLNGIGERCGNANLVTLIPTLALKDTYSTRFETSIDAERLVNLTRLSHAFDELLNRSPDHQLPYVGASAFATKAGIHASALLKDPRTYEHVPPESVGNYRKVMVSDQGGKANFINALKRRGIEVAKDDPKLDRLISIVKEREASGYAYEGADASFELLARRTLGTIPEFFSIEGFRVMVERRFDSHGRVKIVSEAVVKMVIDGHTIMSVAEGDGPVNALDLALRKDFGKYQHEIDDLVLADFKVRILNGGTEAITRVLIESTDSDGLRWWTVGVSENIIDASFQALMDSVIYKLMKNRQLAGKIAAE</sequence>
<dbReference type="EC" id="2.3.3.21" evidence="8"/>
<dbReference type="SUPFAM" id="SSF51569">
    <property type="entry name" value="Aldolase"/>
    <property type="match status" value="1"/>
</dbReference>
<dbReference type="InterPro" id="IPR005675">
    <property type="entry name" value="Citramal_synthase"/>
</dbReference>
<dbReference type="InterPro" id="IPR036230">
    <property type="entry name" value="LeuA_allosteric_dom_sf"/>
</dbReference>
<keyword evidence="4" id="KW-0412">Isoleucine biosynthesis</keyword>
<evidence type="ECO:0000256" key="1">
    <source>
        <dbReference type="ARBA" id="ARBA00004743"/>
    </source>
</evidence>
<evidence type="ECO:0000256" key="3">
    <source>
        <dbReference type="ARBA" id="ARBA00022605"/>
    </source>
</evidence>
<dbReference type="InterPro" id="IPR054691">
    <property type="entry name" value="LeuA/HCS_post-cat"/>
</dbReference>
<proteinExistence type="inferred from homology"/>
<dbReference type="OrthoDB" id="9803573at2"/>
<dbReference type="GO" id="GO:0009097">
    <property type="term" value="P:isoleucine biosynthetic process"/>
    <property type="evidence" value="ECO:0007669"/>
    <property type="project" value="UniProtKB-UniRule"/>
</dbReference>
<keyword evidence="3" id="KW-0028">Amino-acid biosynthesis</keyword>